<evidence type="ECO:0000313" key="2">
    <source>
        <dbReference type="EMBL" id="KWZ38349.1"/>
    </source>
</evidence>
<protein>
    <submittedName>
        <fullName evidence="2">Uncharacterized protein</fullName>
    </submittedName>
</protein>
<organism evidence="2 3">
    <name type="scientific">Burkholderia savannae</name>
    <dbReference type="NCBI Taxonomy" id="1637837"/>
    <lineage>
        <taxon>Bacteria</taxon>
        <taxon>Pseudomonadati</taxon>
        <taxon>Pseudomonadota</taxon>
        <taxon>Betaproteobacteria</taxon>
        <taxon>Burkholderiales</taxon>
        <taxon>Burkholderiaceae</taxon>
        <taxon>Burkholderia</taxon>
        <taxon>pseudomallei group</taxon>
    </lineage>
</organism>
<evidence type="ECO:0000313" key="3">
    <source>
        <dbReference type="Proteomes" id="UP000070255"/>
    </source>
</evidence>
<dbReference type="EMBL" id="LNJQ01000004">
    <property type="protein sequence ID" value="KWZ38349.1"/>
    <property type="molecule type" value="Genomic_DNA"/>
</dbReference>
<sequence>MTNTHERQKRAARPSEMFPPGGHSLSHAQGFGHRGFQRSRGKTFATAAGTCGARALRKSSEGKRMSMTIVGVGGARRTVQERGDRARAFAMAGRRRAARS</sequence>
<accession>A0ABR5T587</accession>
<gene>
    <name evidence="2" type="ORF">WS72_26205</name>
</gene>
<feature type="region of interest" description="Disordered" evidence="1">
    <location>
        <begin position="1"/>
        <end position="45"/>
    </location>
</feature>
<dbReference type="Gene3D" id="3.40.190.10">
    <property type="entry name" value="Periplasmic binding protein-like II"/>
    <property type="match status" value="2"/>
</dbReference>
<reference evidence="2 3" key="1">
    <citation type="submission" date="2015-11" db="EMBL/GenBank/DDBJ databases">
        <authorList>
            <person name="Sahl J."/>
            <person name="Wagner D."/>
            <person name="Keim P."/>
        </authorList>
    </citation>
    <scope>NUCLEOTIDE SEQUENCE [LARGE SCALE GENOMIC DNA]</scope>
    <source>
        <strain evidence="2 3">BDU18</strain>
    </source>
</reference>
<comment type="caution">
    <text evidence="2">The sequence shown here is derived from an EMBL/GenBank/DDBJ whole genome shotgun (WGS) entry which is preliminary data.</text>
</comment>
<dbReference type="Proteomes" id="UP000070255">
    <property type="component" value="Unassembled WGS sequence"/>
</dbReference>
<keyword evidence="3" id="KW-1185">Reference proteome</keyword>
<proteinExistence type="predicted"/>
<evidence type="ECO:0000256" key="1">
    <source>
        <dbReference type="SAM" id="MobiDB-lite"/>
    </source>
</evidence>
<name>A0ABR5T587_9BURK</name>